<sequence>TSPSIGPETAPEATPNSRPASVFEQFDPDKSIVSDIYLAYLVCLHNFQVTRNMTLGHNLITLCQLWWVSDAFTRITCQEPVDSPRLYYLKFLQPILQNVLTMLRISTNIWEPNELQDVEEGLVLQATIGSGPPGANLITSKMNSESIAACLIQHGCNDITGSLELHCCHTLPLARGGLGAVYLGALKDGRPVAIKCVELFNGHDINVSEHGKCLKRAAREIYTWSHCNHRGVLPMLGFAHFRGQIALVTPWMKAG</sequence>
<feature type="region of interest" description="Disordered" evidence="1">
    <location>
        <begin position="1"/>
        <end position="20"/>
    </location>
</feature>
<proteinExistence type="predicted"/>
<reference evidence="2" key="1">
    <citation type="submission" date="2021-01" db="EMBL/GenBank/DDBJ databases">
        <authorList>
            <person name="Kaushik A."/>
        </authorList>
    </citation>
    <scope>NUCLEOTIDE SEQUENCE</scope>
    <source>
        <strain evidence="2">AG3-1AP</strain>
    </source>
</reference>
<evidence type="ECO:0000313" key="3">
    <source>
        <dbReference type="Proteomes" id="UP000663831"/>
    </source>
</evidence>
<comment type="caution">
    <text evidence="2">The sequence shown here is derived from an EMBL/GenBank/DDBJ whole genome shotgun (WGS) entry which is preliminary data.</text>
</comment>
<accession>A0A8H2Y1T4</accession>
<dbReference type="SUPFAM" id="SSF56112">
    <property type="entry name" value="Protein kinase-like (PK-like)"/>
    <property type="match status" value="1"/>
</dbReference>
<organism evidence="2 3">
    <name type="scientific">Rhizoctonia solani</name>
    <dbReference type="NCBI Taxonomy" id="456999"/>
    <lineage>
        <taxon>Eukaryota</taxon>
        <taxon>Fungi</taxon>
        <taxon>Dikarya</taxon>
        <taxon>Basidiomycota</taxon>
        <taxon>Agaricomycotina</taxon>
        <taxon>Agaricomycetes</taxon>
        <taxon>Cantharellales</taxon>
        <taxon>Ceratobasidiaceae</taxon>
        <taxon>Rhizoctonia</taxon>
    </lineage>
</organism>
<evidence type="ECO:0008006" key="4">
    <source>
        <dbReference type="Google" id="ProtNLM"/>
    </source>
</evidence>
<evidence type="ECO:0000313" key="2">
    <source>
        <dbReference type="EMBL" id="CAE6440277.1"/>
    </source>
</evidence>
<dbReference type="Gene3D" id="3.30.200.20">
    <property type="entry name" value="Phosphorylase Kinase, domain 1"/>
    <property type="match status" value="1"/>
</dbReference>
<dbReference type="EMBL" id="CAJMWV010001557">
    <property type="protein sequence ID" value="CAE6440277.1"/>
    <property type="molecule type" value="Genomic_DNA"/>
</dbReference>
<dbReference type="InterPro" id="IPR011009">
    <property type="entry name" value="Kinase-like_dom_sf"/>
</dbReference>
<feature type="non-terminal residue" evidence="2">
    <location>
        <position position="255"/>
    </location>
</feature>
<dbReference type="AlphaFoldDB" id="A0A8H2Y1T4"/>
<evidence type="ECO:0000256" key="1">
    <source>
        <dbReference type="SAM" id="MobiDB-lite"/>
    </source>
</evidence>
<name>A0A8H2Y1T4_9AGAM</name>
<dbReference type="Proteomes" id="UP000663831">
    <property type="component" value="Unassembled WGS sequence"/>
</dbReference>
<feature type="non-terminal residue" evidence="2">
    <location>
        <position position="1"/>
    </location>
</feature>
<gene>
    <name evidence="2" type="ORF">RDB_LOCUS53116</name>
</gene>
<protein>
    <recommendedName>
        <fullName evidence="4">Protein kinase domain-containing protein</fullName>
    </recommendedName>
</protein>